<evidence type="ECO:0000256" key="14">
    <source>
        <dbReference type="SAM" id="Phobius"/>
    </source>
</evidence>
<comment type="caution">
    <text evidence="17">The sequence shown here is derived from an EMBL/GenBank/DDBJ whole genome shotgun (WGS) entry which is preliminary data.</text>
</comment>
<dbReference type="Pfam" id="PF00512">
    <property type="entry name" value="HisKA"/>
    <property type="match status" value="1"/>
</dbReference>
<dbReference type="PANTHER" id="PTHR45528">
    <property type="entry name" value="SENSOR HISTIDINE KINASE CPXA"/>
    <property type="match status" value="1"/>
</dbReference>
<evidence type="ECO:0000256" key="9">
    <source>
        <dbReference type="ARBA" id="ARBA00022777"/>
    </source>
</evidence>
<dbReference type="Gene3D" id="6.10.340.10">
    <property type="match status" value="1"/>
</dbReference>
<accession>A0A150WS93</accession>
<dbReference type="InterPro" id="IPR005467">
    <property type="entry name" value="His_kinase_dom"/>
</dbReference>
<evidence type="ECO:0000256" key="5">
    <source>
        <dbReference type="ARBA" id="ARBA00022553"/>
    </source>
</evidence>
<evidence type="ECO:0000256" key="6">
    <source>
        <dbReference type="ARBA" id="ARBA00022679"/>
    </source>
</evidence>
<dbReference type="InterPro" id="IPR036890">
    <property type="entry name" value="HATPase_C_sf"/>
</dbReference>
<keyword evidence="18" id="KW-1185">Reference proteome</keyword>
<dbReference type="Pfam" id="PF00672">
    <property type="entry name" value="HAMP"/>
    <property type="match status" value="1"/>
</dbReference>
<dbReference type="InterPro" id="IPR050398">
    <property type="entry name" value="HssS/ArlS-like"/>
</dbReference>
<dbReference type="Gene3D" id="3.30.565.10">
    <property type="entry name" value="Histidine kinase-like ATPase, C-terminal domain"/>
    <property type="match status" value="1"/>
</dbReference>
<evidence type="ECO:0000256" key="2">
    <source>
        <dbReference type="ARBA" id="ARBA00004651"/>
    </source>
</evidence>
<feature type="transmembrane region" description="Helical" evidence="14">
    <location>
        <begin position="154"/>
        <end position="174"/>
    </location>
</feature>
<evidence type="ECO:0000313" key="18">
    <source>
        <dbReference type="Proteomes" id="UP000075320"/>
    </source>
</evidence>
<dbReference type="RefSeq" id="WP_061834770.1">
    <property type="nucleotide sequence ID" value="NZ_LUKE01000001.1"/>
</dbReference>
<dbReference type="SUPFAM" id="SSF55874">
    <property type="entry name" value="ATPase domain of HSP90 chaperone/DNA topoisomerase II/histidine kinase"/>
    <property type="match status" value="1"/>
</dbReference>
<dbReference type="GO" id="GO:0005886">
    <property type="term" value="C:plasma membrane"/>
    <property type="evidence" value="ECO:0007669"/>
    <property type="project" value="UniProtKB-SubCell"/>
</dbReference>
<dbReference type="InterPro" id="IPR036097">
    <property type="entry name" value="HisK_dim/P_sf"/>
</dbReference>
<feature type="transmembrane region" description="Helical" evidence="14">
    <location>
        <begin position="12"/>
        <end position="32"/>
    </location>
</feature>
<protein>
    <recommendedName>
        <fullName evidence="3">histidine kinase</fullName>
        <ecNumber evidence="3">2.7.13.3</ecNumber>
    </recommendedName>
</protein>
<evidence type="ECO:0000313" key="17">
    <source>
        <dbReference type="EMBL" id="KYG67194.1"/>
    </source>
</evidence>
<feature type="domain" description="HAMP" evidence="16">
    <location>
        <begin position="184"/>
        <end position="230"/>
    </location>
</feature>
<organism evidence="17 18">
    <name type="scientific">Bdellovibrio bacteriovorus</name>
    <dbReference type="NCBI Taxonomy" id="959"/>
    <lineage>
        <taxon>Bacteria</taxon>
        <taxon>Pseudomonadati</taxon>
        <taxon>Bdellovibrionota</taxon>
        <taxon>Bdellovibrionia</taxon>
        <taxon>Bdellovibrionales</taxon>
        <taxon>Pseudobdellovibrionaceae</taxon>
        <taxon>Bdellovibrio</taxon>
    </lineage>
</organism>
<dbReference type="Gene3D" id="1.10.287.130">
    <property type="match status" value="1"/>
</dbReference>
<evidence type="ECO:0000256" key="8">
    <source>
        <dbReference type="ARBA" id="ARBA00022741"/>
    </source>
</evidence>
<gene>
    <name evidence="17" type="ORF">AZI86_09295</name>
</gene>
<evidence type="ECO:0000259" key="16">
    <source>
        <dbReference type="PROSITE" id="PS50885"/>
    </source>
</evidence>
<dbReference type="Pfam" id="PF02518">
    <property type="entry name" value="HATPase_c"/>
    <property type="match status" value="1"/>
</dbReference>
<keyword evidence="11 14" id="KW-1133">Transmembrane helix</keyword>
<proteinExistence type="predicted"/>
<sequence length="465" mass="52381">MIQKSLFRKNYVIFASIILFSVFLAISTSWILTSFERDRMFLGPANMHRILLKTFDEDPVKALPKLNAFAQENQMPENDLMDAQGLSLISGKKILDTPLSLDQLKKIQEDRSIQFHDPTMSSPPVVISETTKPGVFLYSILKPPGGGKPPRGPMVTLISMVACILISIGLALFYQFSKYQGRSDEAVEVLNRMREGNLSARMPQKKKFDELAPLVGAFNQMAGDLEHMVEQLRKSDQARRQLLQDLAHDLRTPLTSLRTFLETLQTAGPRLQENQRQEIIDLSFSEVEYFGKLVEDLLFLAQITEPQYSLGTEVLDLREKIADQVLVFRQRYPQLKFDFSSEGLSFGLRGSGQLIDRLLRNAMENSASFTKQRLKIDLHEEGEFLKVSLTDDGPGFSEKGLTEFGHKKATRVLVKSQDNQRISVGIGSVLMKEIAQLHGGDIKAENILKDGRILGARVSFSIKKS</sequence>
<dbReference type="GO" id="GO:0005524">
    <property type="term" value="F:ATP binding"/>
    <property type="evidence" value="ECO:0007669"/>
    <property type="project" value="UniProtKB-KW"/>
</dbReference>
<evidence type="ECO:0000256" key="10">
    <source>
        <dbReference type="ARBA" id="ARBA00022840"/>
    </source>
</evidence>
<dbReference type="OrthoDB" id="9805942at2"/>
<dbReference type="CDD" id="cd00082">
    <property type="entry name" value="HisKA"/>
    <property type="match status" value="1"/>
</dbReference>
<keyword evidence="13 14" id="KW-0472">Membrane</keyword>
<reference evidence="17 18" key="1">
    <citation type="submission" date="2016-03" db="EMBL/GenBank/DDBJ databases">
        <authorList>
            <person name="Ploux O."/>
        </authorList>
    </citation>
    <scope>NUCLEOTIDE SEQUENCE [LARGE SCALE GENOMIC DNA]</scope>
    <source>
        <strain evidence="17 18">R0</strain>
    </source>
</reference>
<dbReference type="SMART" id="SM00387">
    <property type="entry name" value="HATPase_c"/>
    <property type="match status" value="1"/>
</dbReference>
<dbReference type="InterPro" id="IPR003661">
    <property type="entry name" value="HisK_dim/P_dom"/>
</dbReference>
<comment type="subcellular location">
    <subcellularLocation>
        <location evidence="2">Cell membrane</location>
        <topology evidence="2">Multi-pass membrane protein</topology>
    </subcellularLocation>
</comment>
<keyword evidence="7 14" id="KW-0812">Transmembrane</keyword>
<keyword evidence="12" id="KW-0902">Two-component regulatory system</keyword>
<evidence type="ECO:0000256" key="13">
    <source>
        <dbReference type="ARBA" id="ARBA00023136"/>
    </source>
</evidence>
<evidence type="ECO:0000256" key="3">
    <source>
        <dbReference type="ARBA" id="ARBA00012438"/>
    </source>
</evidence>
<dbReference type="PANTHER" id="PTHR45528:SF1">
    <property type="entry name" value="SENSOR HISTIDINE KINASE CPXA"/>
    <property type="match status" value="1"/>
</dbReference>
<keyword evidence="10" id="KW-0067">ATP-binding</keyword>
<name>A0A150WS93_BDEBC</name>
<evidence type="ECO:0000256" key="4">
    <source>
        <dbReference type="ARBA" id="ARBA00022475"/>
    </source>
</evidence>
<keyword evidence="5" id="KW-0597">Phosphoprotein</keyword>
<dbReference type="CDD" id="cd06225">
    <property type="entry name" value="HAMP"/>
    <property type="match status" value="1"/>
</dbReference>
<comment type="catalytic activity">
    <reaction evidence="1">
        <text>ATP + protein L-histidine = ADP + protein N-phospho-L-histidine.</text>
        <dbReference type="EC" id="2.7.13.3"/>
    </reaction>
</comment>
<keyword evidence="9" id="KW-0418">Kinase</keyword>
<dbReference type="GO" id="GO:0000155">
    <property type="term" value="F:phosphorelay sensor kinase activity"/>
    <property type="evidence" value="ECO:0007669"/>
    <property type="project" value="InterPro"/>
</dbReference>
<dbReference type="PROSITE" id="PS50885">
    <property type="entry name" value="HAMP"/>
    <property type="match status" value="1"/>
</dbReference>
<dbReference type="SUPFAM" id="SSF158472">
    <property type="entry name" value="HAMP domain-like"/>
    <property type="match status" value="1"/>
</dbReference>
<keyword evidence="8" id="KW-0547">Nucleotide-binding</keyword>
<keyword evidence="4" id="KW-1003">Cell membrane</keyword>
<dbReference type="EC" id="2.7.13.3" evidence="3"/>
<dbReference type="AlphaFoldDB" id="A0A150WS93"/>
<evidence type="ECO:0000256" key="1">
    <source>
        <dbReference type="ARBA" id="ARBA00000085"/>
    </source>
</evidence>
<evidence type="ECO:0000256" key="11">
    <source>
        <dbReference type="ARBA" id="ARBA00022989"/>
    </source>
</evidence>
<dbReference type="InterPro" id="IPR003594">
    <property type="entry name" value="HATPase_dom"/>
</dbReference>
<dbReference type="InterPro" id="IPR003660">
    <property type="entry name" value="HAMP_dom"/>
</dbReference>
<dbReference type="Proteomes" id="UP000075320">
    <property type="component" value="Unassembled WGS sequence"/>
</dbReference>
<evidence type="ECO:0000256" key="12">
    <source>
        <dbReference type="ARBA" id="ARBA00023012"/>
    </source>
</evidence>
<feature type="domain" description="Histidine kinase" evidence="15">
    <location>
        <begin position="245"/>
        <end position="465"/>
    </location>
</feature>
<evidence type="ECO:0000256" key="7">
    <source>
        <dbReference type="ARBA" id="ARBA00022692"/>
    </source>
</evidence>
<evidence type="ECO:0000259" key="15">
    <source>
        <dbReference type="PROSITE" id="PS50109"/>
    </source>
</evidence>
<dbReference type="PROSITE" id="PS50109">
    <property type="entry name" value="HIS_KIN"/>
    <property type="match status" value="1"/>
</dbReference>
<keyword evidence="6" id="KW-0808">Transferase</keyword>
<dbReference type="SMART" id="SM00388">
    <property type="entry name" value="HisKA"/>
    <property type="match status" value="1"/>
</dbReference>
<dbReference type="SUPFAM" id="SSF47384">
    <property type="entry name" value="Homodimeric domain of signal transducing histidine kinase"/>
    <property type="match status" value="1"/>
</dbReference>
<dbReference type="EMBL" id="LUKE01000001">
    <property type="protein sequence ID" value="KYG67194.1"/>
    <property type="molecule type" value="Genomic_DNA"/>
</dbReference>